<dbReference type="AlphaFoldDB" id="A0A2G5TDM0"/>
<evidence type="ECO:0000256" key="1">
    <source>
        <dbReference type="ARBA" id="ARBA00010857"/>
    </source>
</evidence>
<evidence type="ECO:0000256" key="11">
    <source>
        <dbReference type="SAM" id="MobiDB-lite"/>
    </source>
</evidence>
<reference evidence="14" key="1">
    <citation type="submission" date="2017-10" db="EMBL/GenBank/DDBJ databases">
        <title>Rapid genome shrinkage in a self-fertile nematode reveals novel sperm competition proteins.</title>
        <authorList>
            <person name="Yin D."/>
            <person name="Schwarz E.M."/>
            <person name="Thomas C.G."/>
            <person name="Felde R.L."/>
            <person name="Korf I.F."/>
            <person name="Cutter A.D."/>
            <person name="Schartner C.M."/>
            <person name="Ralston E.J."/>
            <person name="Meyer B.J."/>
            <person name="Haag E.S."/>
        </authorList>
    </citation>
    <scope>NUCLEOTIDE SEQUENCE [LARGE SCALE GENOMIC DNA]</scope>
    <source>
        <strain evidence="14">JU1422</strain>
    </source>
</reference>
<dbReference type="InterPro" id="IPR036915">
    <property type="entry name" value="Cyclin-like_sf"/>
</dbReference>
<evidence type="ECO:0000256" key="10">
    <source>
        <dbReference type="PROSITE-ProRule" id="PRU00469"/>
    </source>
</evidence>
<evidence type="ECO:0000256" key="3">
    <source>
        <dbReference type="ARBA" id="ARBA00022723"/>
    </source>
</evidence>
<protein>
    <recommendedName>
        <fullName evidence="2">Transcription initiation factor IIB</fullName>
    </recommendedName>
    <alternativeName>
        <fullName evidence="9">General transcription factor TFIIB</fullName>
    </alternativeName>
</protein>
<dbReference type="FunFam" id="1.10.472.10:FF:000197">
    <property type="entry name" value="Transcription initiation factor IIB"/>
    <property type="match status" value="1"/>
</dbReference>
<keyword evidence="5 10" id="KW-0863">Zinc-finger</keyword>
<dbReference type="InterPro" id="IPR013150">
    <property type="entry name" value="TFIIB_cyclin"/>
</dbReference>
<gene>
    <name evidence="13" type="primary">Cnig_chr_V.g18329</name>
    <name evidence="13" type="ORF">B9Z55_018329</name>
</gene>
<proteinExistence type="inferred from homology"/>
<dbReference type="GO" id="GO:0017025">
    <property type="term" value="F:TBP-class protein binding"/>
    <property type="evidence" value="ECO:0007669"/>
    <property type="project" value="InterPro"/>
</dbReference>
<keyword evidence="8" id="KW-0804">Transcription</keyword>
<evidence type="ECO:0000256" key="5">
    <source>
        <dbReference type="ARBA" id="ARBA00022771"/>
    </source>
</evidence>
<dbReference type="Pfam" id="PF08271">
    <property type="entry name" value="Zn_Ribbon_TF"/>
    <property type="match status" value="1"/>
</dbReference>
<keyword evidence="7" id="KW-0805">Transcription regulation</keyword>
<dbReference type="GO" id="GO:0006367">
    <property type="term" value="P:transcription initiation at RNA polymerase II promoter"/>
    <property type="evidence" value="ECO:0007669"/>
    <property type="project" value="TreeGrafter"/>
</dbReference>
<evidence type="ECO:0000256" key="8">
    <source>
        <dbReference type="ARBA" id="ARBA00023163"/>
    </source>
</evidence>
<comment type="caution">
    <text evidence="13">The sequence shown here is derived from an EMBL/GenBank/DDBJ whole genome shotgun (WGS) entry which is preliminary data.</text>
</comment>
<dbReference type="Proteomes" id="UP000230233">
    <property type="component" value="Chromosome V"/>
</dbReference>
<dbReference type="SUPFAM" id="SSF57783">
    <property type="entry name" value="Zinc beta-ribbon"/>
    <property type="match status" value="1"/>
</dbReference>
<dbReference type="SMART" id="SM00385">
    <property type="entry name" value="CYCLIN"/>
    <property type="match status" value="1"/>
</dbReference>
<evidence type="ECO:0000256" key="6">
    <source>
        <dbReference type="ARBA" id="ARBA00022833"/>
    </source>
</evidence>
<dbReference type="EMBL" id="PDUG01000005">
    <property type="protein sequence ID" value="PIC25372.1"/>
    <property type="molecule type" value="Genomic_DNA"/>
</dbReference>
<organism evidence="13 14">
    <name type="scientific">Caenorhabditis nigoni</name>
    <dbReference type="NCBI Taxonomy" id="1611254"/>
    <lineage>
        <taxon>Eukaryota</taxon>
        <taxon>Metazoa</taxon>
        <taxon>Ecdysozoa</taxon>
        <taxon>Nematoda</taxon>
        <taxon>Chromadorea</taxon>
        <taxon>Rhabditida</taxon>
        <taxon>Rhabditina</taxon>
        <taxon>Rhabditomorpha</taxon>
        <taxon>Rhabditoidea</taxon>
        <taxon>Rhabditidae</taxon>
        <taxon>Peloderinae</taxon>
        <taxon>Caenorhabditis</taxon>
    </lineage>
</organism>
<dbReference type="Pfam" id="PF00382">
    <property type="entry name" value="TFIIB"/>
    <property type="match status" value="2"/>
</dbReference>
<dbReference type="Gene3D" id="1.10.472.10">
    <property type="entry name" value="Cyclin-like"/>
    <property type="match status" value="2"/>
</dbReference>
<comment type="similarity">
    <text evidence="1">Belongs to the TFIIB family.</text>
</comment>
<dbReference type="Gene3D" id="2.20.25.10">
    <property type="match status" value="1"/>
</dbReference>
<dbReference type="PROSITE" id="PS51134">
    <property type="entry name" value="ZF_TFIIB"/>
    <property type="match status" value="1"/>
</dbReference>
<evidence type="ECO:0000256" key="4">
    <source>
        <dbReference type="ARBA" id="ARBA00022737"/>
    </source>
</evidence>
<dbReference type="GO" id="GO:0008270">
    <property type="term" value="F:zinc ion binding"/>
    <property type="evidence" value="ECO:0007669"/>
    <property type="project" value="UniProtKB-KW"/>
</dbReference>
<evidence type="ECO:0000256" key="9">
    <source>
        <dbReference type="ARBA" id="ARBA00031706"/>
    </source>
</evidence>
<dbReference type="PRINTS" id="PR00685">
    <property type="entry name" value="TIFACTORIIB"/>
</dbReference>
<evidence type="ECO:0000313" key="13">
    <source>
        <dbReference type="EMBL" id="PIC25372.1"/>
    </source>
</evidence>
<keyword evidence="4" id="KW-0677">Repeat</keyword>
<dbReference type="PANTHER" id="PTHR11618:SF13">
    <property type="entry name" value="TRANSCRIPTION INITIATION FACTOR IIB"/>
    <property type="match status" value="1"/>
</dbReference>
<dbReference type="InterPro" id="IPR013137">
    <property type="entry name" value="Znf_TFIIB"/>
</dbReference>
<keyword evidence="6" id="KW-0862">Zinc</keyword>
<feature type="region of interest" description="Disordered" evidence="11">
    <location>
        <begin position="47"/>
        <end position="66"/>
    </location>
</feature>
<dbReference type="GO" id="GO:0070897">
    <property type="term" value="P:transcription preinitiation complex assembly"/>
    <property type="evidence" value="ECO:0007669"/>
    <property type="project" value="InterPro"/>
</dbReference>
<feature type="domain" description="TFIIB-type" evidence="12">
    <location>
        <begin position="3"/>
        <end position="34"/>
    </location>
</feature>
<dbReference type="GO" id="GO:0097550">
    <property type="term" value="C:transcription preinitiation complex"/>
    <property type="evidence" value="ECO:0007669"/>
    <property type="project" value="TreeGrafter"/>
</dbReference>
<evidence type="ECO:0000259" key="12">
    <source>
        <dbReference type="PROSITE" id="PS51134"/>
    </source>
</evidence>
<dbReference type="InterPro" id="IPR013763">
    <property type="entry name" value="Cyclin-like_dom"/>
</dbReference>
<dbReference type="PANTHER" id="PTHR11618">
    <property type="entry name" value="TRANSCRIPTION INITIATION FACTOR IIB-RELATED"/>
    <property type="match status" value="1"/>
</dbReference>
<keyword evidence="3" id="KW-0479">Metal-binding</keyword>
<dbReference type="InterPro" id="IPR023486">
    <property type="entry name" value="TFIIB_CS"/>
</dbReference>
<dbReference type="OrthoDB" id="25790at2759"/>
<dbReference type="GO" id="GO:0005634">
    <property type="term" value="C:nucleus"/>
    <property type="evidence" value="ECO:0007669"/>
    <property type="project" value="TreeGrafter"/>
</dbReference>
<keyword evidence="14" id="KW-1185">Reference proteome</keyword>
<dbReference type="STRING" id="1611254.A0A2G5TDM0"/>
<dbReference type="InterPro" id="IPR000812">
    <property type="entry name" value="TFIIB"/>
</dbReference>
<dbReference type="CDD" id="cd20551">
    <property type="entry name" value="CYCLIN_TFIIB_rpt1"/>
    <property type="match status" value="1"/>
</dbReference>
<dbReference type="PROSITE" id="PS00782">
    <property type="entry name" value="TFIIB"/>
    <property type="match status" value="1"/>
</dbReference>
<accession>A0A2G5TDM0</accession>
<sequence length="369" mass="41273">MSAPVQCPVHPDVHLIEDHRAGDLVCPACGLVVGDRLVDVGTEWRSFSNERSGNDPSRVGAPENPLLSGGDLSTTIAVGFGGSDSDNSLANAQRKSMNNTDRQMTAAMSLIREMSERIHLPRNIQENASRIFKDVLDSRALRGKNNEAQAAACLYIACRKDGVPRTFKEICAVSRVSKKEIGRCFKIIIRNLETNLEQITSADFMSRFCGNLYLPNSIQAAATRIAKRAVDMDLVAGKIFETSRFRKTSFEKHKLLFTNFSEFSLYAHPSPSLPLRFTWHPRLLARNDQLKRLGTWQGPLRSLSDRRISFCTRRLPSSSQKTSASSLRLKHCQTHNLGSRIHSTITVISSLQDHLNSHQGHSYYFFSLI</sequence>
<name>A0A2G5TDM0_9PELO</name>
<dbReference type="GO" id="GO:0016251">
    <property type="term" value="F:RNA polymerase II general transcription initiation factor activity"/>
    <property type="evidence" value="ECO:0007669"/>
    <property type="project" value="TreeGrafter"/>
</dbReference>
<dbReference type="FunFam" id="2.20.25.10:FF:000037">
    <property type="entry name" value="Transcription initiation factor IIB"/>
    <property type="match status" value="1"/>
</dbReference>
<dbReference type="SUPFAM" id="SSF47954">
    <property type="entry name" value="Cyclin-like"/>
    <property type="match status" value="2"/>
</dbReference>
<evidence type="ECO:0000256" key="2">
    <source>
        <dbReference type="ARBA" id="ARBA00013932"/>
    </source>
</evidence>
<evidence type="ECO:0000313" key="14">
    <source>
        <dbReference type="Proteomes" id="UP000230233"/>
    </source>
</evidence>
<evidence type="ECO:0000256" key="7">
    <source>
        <dbReference type="ARBA" id="ARBA00023015"/>
    </source>
</evidence>